<dbReference type="HOGENOM" id="CLU_1085968_0_0_1"/>
<proteinExistence type="predicted"/>
<organism evidence="2 3">
    <name type="scientific">Dothistroma septosporum (strain NZE10 / CBS 128990)</name>
    <name type="common">Red band needle blight fungus</name>
    <name type="synonym">Mycosphaerella pini</name>
    <dbReference type="NCBI Taxonomy" id="675120"/>
    <lineage>
        <taxon>Eukaryota</taxon>
        <taxon>Fungi</taxon>
        <taxon>Dikarya</taxon>
        <taxon>Ascomycota</taxon>
        <taxon>Pezizomycotina</taxon>
        <taxon>Dothideomycetes</taxon>
        <taxon>Dothideomycetidae</taxon>
        <taxon>Mycosphaerellales</taxon>
        <taxon>Mycosphaerellaceae</taxon>
        <taxon>Dothistroma</taxon>
    </lineage>
</organism>
<feature type="region of interest" description="Disordered" evidence="1">
    <location>
        <begin position="1"/>
        <end position="72"/>
    </location>
</feature>
<dbReference type="EMBL" id="KB446543">
    <property type="protein sequence ID" value="EME40558.1"/>
    <property type="molecule type" value="Genomic_DNA"/>
</dbReference>
<name>N1PD80_DOTSN</name>
<reference evidence="2 3" key="2">
    <citation type="journal article" date="2012" name="PLoS Pathog.">
        <title>Diverse lifestyles and strategies of plant pathogenesis encoded in the genomes of eighteen Dothideomycetes fungi.</title>
        <authorList>
            <person name="Ohm R.A."/>
            <person name="Feau N."/>
            <person name="Henrissat B."/>
            <person name="Schoch C.L."/>
            <person name="Horwitz B.A."/>
            <person name="Barry K.W."/>
            <person name="Condon B.J."/>
            <person name="Copeland A.C."/>
            <person name="Dhillon B."/>
            <person name="Glaser F."/>
            <person name="Hesse C.N."/>
            <person name="Kosti I."/>
            <person name="LaButti K."/>
            <person name="Lindquist E.A."/>
            <person name="Lucas S."/>
            <person name="Salamov A.A."/>
            <person name="Bradshaw R.E."/>
            <person name="Ciuffetti L."/>
            <person name="Hamelin R.C."/>
            <person name="Kema G.H.J."/>
            <person name="Lawrence C."/>
            <person name="Scott J.A."/>
            <person name="Spatafora J.W."/>
            <person name="Turgeon B.G."/>
            <person name="de Wit P.J.G.M."/>
            <person name="Zhong S."/>
            <person name="Goodwin S.B."/>
            <person name="Grigoriev I.V."/>
        </authorList>
    </citation>
    <scope>NUCLEOTIDE SEQUENCE [LARGE SCALE GENOMIC DNA]</scope>
    <source>
        <strain evidence="3">NZE10 / CBS 128990</strain>
    </source>
</reference>
<reference evidence="3" key="1">
    <citation type="journal article" date="2012" name="PLoS Genet.">
        <title>The genomes of the fungal plant pathogens Cladosporium fulvum and Dothistroma septosporum reveal adaptation to different hosts and lifestyles but also signatures of common ancestry.</title>
        <authorList>
            <person name="de Wit P.J.G.M."/>
            <person name="van der Burgt A."/>
            <person name="Oekmen B."/>
            <person name="Stergiopoulos I."/>
            <person name="Abd-Elsalam K.A."/>
            <person name="Aerts A.L."/>
            <person name="Bahkali A.H."/>
            <person name="Beenen H.G."/>
            <person name="Chettri P."/>
            <person name="Cox M.P."/>
            <person name="Datema E."/>
            <person name="de Vries R.P."/>
            <person name="Dhillon B."/>
            <person name="Ganley A.R."/>
            <person name="Griffiths S.A."/>
            <person name="Guo Y."/>
            <person name="Hamelin R.C."/>
            <person name="Henrissat B."/>
            <person name="Kabir M.S."/>
            <person name="Jashni M.K."/>
            <person name="Kema G."/>
            <person name="Klaubauf S."/>
            <person name="Lapidus A."/>
            <person name="Levasseur A."/>
            <person name="Lindquist E."/>
            <person name="Mehrabi R."/>
            <person name="Ohm R.A."/>
            <person name="Owen T.J."/>
            <person name="Salamov A."/>
            <person name="Schwelm A."/>
            <person name="Schijlen E."/>
            <person name="Sun H."/>
            <person name="van den Burg H.A."/>
            <person name="van Ham R.C.H.J."/>
            <person name="Zhang S."/>
            <person name="Goodwin S.B."/>
            <person name="Grigoriev I.V."/>
            <person name="Collemare J."/>
            <person name="Bradshaw R.E."/>
        </authorList>
    </citation>
    <scope>NUCLEOTIDE SEQUENCE [LARGE SCALE GENOMIC DNA]</scope>
    <source>
        <strain evidence="3">NZE10 / CBS 128990</strain>
    </source>
</reference>
<protein>
    <submittedName>
        <fullName evidence="2">Uncharacterized protein</fullName>
    </submittedName>
</protein>
<feature type="compositionally biased region" description="Polar residues" evidence="1">
    <location>
        <begin position="58"/>
        <end position="72"/>
    </location>
</feature>
<feature type="region of interest" description="Disordered" evidence="1">
    <location>
        <begin position="237"/>
        <end position="256"/>
    </location>
</feature>
<evidence type="ECO:0000256" key="1">
    <source>
        <dbReference type="SAM" id="MobiDB-lite"/>
    </source>
</evidence>
<keyword evidence="3" id="KW-1185">Reference proteome</keyword>
<gene>
    <name evidence="2" type="ORF">DOTSEDRAFT_82187</name>
</gene>
<dbReference type="Proteomes" id="UP000016933">
    <property type="component" value="Unassembled WGS sequence"/>
</dbReference>
<evidence type="ECO:0000313" key="2">
    <source>
        <dbReference type="EMBL" id="EME40558.1"/>
    </source>
</evidence>
<accession>N1PD80</accession>
<sequence length="256" mass="29384">MVEDDRVNGAEEQWYQEEKREGIVNTEPELQIDRDSSVVDQSFMPQCEDLDSSDEPTPHTQTDVTTRQSNNSASNITAYIRRSYISTIHHHTKRDNEHTTGVRHFPHCITLADFLVALPQELFDKIYVLTFSAPKDIRYLDRTACSCGSTAAEQPGSVWIIPELDGRSVSFLVTWLESLAKDRREVIGDVRCVLEQGDEDRADILDRARGRLRRWFMESKVRFGTEQNVTADLAEYRPWKPSPLPPARSIENDDDE</sequence>
<evidence type="ECO:0000313" key="3">
    <source>
        <dbReference type="Proteomes" id="UP000016933"/>
    </source>
</evidence>
<dbReference type="OrthoDB" id="10647138at2759"/>
<dbReference type="AlphaFoldDB" id="N1PD80"/>